<feature type="region of interest" description="Disordered" evidence="1">
    <location>
        <begin position="63"/>
        <end position="83"/>
    </location>
</feature>
<reference evidence="3" key="1">
    <citation type="submission" date="2022-08" db="EMBL/GenBank/DDBJ databases">
        <authorList>
            <consortium name="DOE Joint Genome Institute"/>
            <person name="Min B."/>
            <person name="Riley R."/>
            <person name="Sierra-Patev S."/>
            <person name="Naranjo-Ortiz M."/>
            <person name="Looney B."/>
            <person name="Konkel Z."/>
            <person name="Slot J.C."/>
            <person name="Sakamoto Y."/>
            <person name="Steenwyk J.L."/>
            <person name="Rokas A."/>
            <person name="Carro J."/>
            <person name="Camarero S."/>
            <person name="Ferreira P."/>
            <person name="Molpeceres G."/>
            <person name="Ruiz-Duenas F.J."/>
            <person name="Serrano A."/>
            <person name="Henrissat B."/>
            <person name="Drula E."/>
            <person name="Hughes K.W."/>
            <person name="Mata J.L."/>
            <person name="Ishikawa N.K."/>
            <person name="Vargas-Isla R."/>
            <person name="Ushijima S."/>
            <person name="Smith C.A."/>
            <person name="Ahrendt S."/>
            <person name="Andreopoulos W."/>
            <person name="He G."/>
            <person name="Labutti K."/>
            <person name="Lipzen A."/>
            <person name="Ng V."/>
            <person name="Sandor L."/>
            <person name="Barry K."/>
            <person name="Martinez A.T."/>
            <person name="Xiao Y."/>
            <person name="Gibbons J.G."/>
            <person name="Terashima K."/>
            <person name="Hibbett D.S."/>
            <person name="Grigoriev I.V."/>
        </authorList>
    </citation>
    <scope>NUCLEOTIDE SEQUENCE</scope>
    <source>
        <strain evidence="3">TFB7829</strain>
    </source>
</reference>
<dbReference type="AlphaFoldDB" id="A0AA38PWW9"/>
<gene>
    <name evidence="3" type="ORF">F5890DRAFT_1527949</name>
</gene>
<evidence type="ECO:0000313" key="4">
    <source>
        <dbReference type="Proteomes" id="UP001163850"/>
    </source>
</evidence>
<sequence length="83" mass="9018">MHRSWSLLSLAFIVLISLSSVCTIPVETNPQLHSRGLPLNDLNTLSLSSSAITIKWKELSNPIPSAGPRQRSARCNTSQTTSS</sequence>
<evidence type="ECO:0000256" key="1">
    <source>
        <dbReference type="SAM" id="MobiDB-lite"/>
    </source>
</evidence>
<comment type="caution">
    <text evidence="3">The sequence shown here is derived from an EMBL/GenBank/DDBJ whole genome shotgun (WGS) entry which is preliminary data.</text>
</comment>
<proteinExistence type="predicted"/>
<evidence type="ECO:0000256" key="2">
    <source>
        <dbReference type="SAM" id="SignalP"/>
    </source>
</evidence>
<accession>A0AA38PWW9</accession>
<keyword evidence="2" id="KW-0732">Signal</keyword>
<dbReference type="EMBL" id="MU802050">
    <property type="protein sequence ID" value="KAJ3982730.1"/>
    <property type="molecule type" value="Genomic_DNA"/>
</dbReference>
<feature type="signal peptide" evidence="2">
    <location>
        <begin position="1"/>
        <end position="23"/>
    </location>
</feature>
<organism evidence="3 4">
    <name type="scientific">Lentinula detonsa</name>
    <dbReference type="NCBI Taxonomy" id="2804962"/>
    <lineage>
        <taxon>Eukaryota</taxon>
        <taxon>Fungi</taxon>
        <taxon>Dikarya</taxon>
        <taxon>Basidiomycota</taxon>
        <taxon>Agaricomycotina</taxon>
        <taxon>Agaricomycetes</taxon>
        <taxon>Agaricomycetidae</taxon>
        <taxon>Agaricales</taxon>
        <taxon>Marasmiineae</taxon>
        <taxon>Omphalotaceae</taxon>
        <taxon>Lentinula</taxon>
    </lineage>
</organism>
<evidence type="ECO:0000313" key="3">
    <source>
        <dbReference type="EMBL" id="KAJ3982730.1"/>
    </source>
</evidence>
<protein>
    <submittedName>
        <fullName evidence="3">Uncharacterized protein</fullName>
    </submittedName>
</protein>
<feature type="compositionally biased region" description="Polar residues" evidence="1">
    <location>
        <begin position="73"/>
        <end position="83"/>
    </location>
</feature>
<feature type="chain" id="PRO_5041368017" evidence="2">
    <location>
        <begin position="24"/>
        <end position="83"/>
    </location>
</feature>
<name>A0AA38PWW9_9AGAR</name>
<dbReference type="Proteomes" id="UP001163850">
    <property type="component" value="Unassembled WGS sequence"/>
</dbReference>